<keyword evidence="6 7" id="KW-0472">Membrane</keyword>
<gene>
    <name evidence="11" type="ORF">E3J59_02255</name>
</gene>
<dbReference type="InterPro" id="IPR049278">
    <property type="entry name" value="MS_channel_C"/>
</dbReference>
<dbReference type="SUPFAM" id="SSF50182">
    <property type="entry name" value="Sm-like ribonucleoproteins"/>
    <property type="match status" value="1"/>
</dbReference>
<dbReference type="Proteomes" id="UP000320679">
    <property type="component" value="Unassembled WGS sequence"/>
</dbReference>
<feature type="transmembrane region" description="Helical" evidence="7">
    <location>
        <begin position="136"/>
        <end position="155"/>
    </location>
</feature>
<dbReference type="SUPFAM" id="SSF82861">
    <property type="entry name" value="Mechanosensitive channel protein MscS (YggB), transmembrane region"/>
    <property type="match status" value="1"/>
</dbReference>
<dbReference type="PANTHER" id="PTHR30221:SF1">
    <property type="entry name" value="SMALL-CONDUCTANCE MECHANOSENSITIVE CHANNEL"/>
    <property type="match status" value="1"/>
</dbReference>
<dbReference type="InterPro" id="IPR049142">
    <property type="entry name" value="MS_channel_1st"/>
</dbReference>
<evidence type="ECO:0000259" key="9">
    <source>
        <dbReference type="Pfam" id="PF21082"/>
    </source>
</evidence>
<dbReference type="Gene3D" id="2.30.30.60">
    <property type="match status" value="1"/>
</dbReference>
<feature type="transmembrane region" description="Helical" evidence="7">
    <location>
        <begin position="92"/>
        <end position="115"/>
    </location>
</feature>
<dbReference type="InterPro" id="IPR010920">
    <property type="entry name" value="LSM_dom_sf"/>
</dbReference>
<dbReference type="GO" id="GO:0008381">
    <property type="term" value="F:mechanosensitive monoatomic ion channel activity"/>
    <property type="evidence" value="ECO:0007669"/>
    <property type="project" value="InterPro"/>
</dbReference>
<evidence type="ECO:0000256" key="2">
    <source>
        <dbReference type="ARBA" id="ARBA00008017"/>
    </source>
</evidence>
<dbReference type="InterPro" id="IPR045275">
    <property type="entry name" value="MscS_archaea/bacteria_type"/>
</dbReference>
<comment type="subcellular location">
    <subcellularLocation>
        <location evidence="1">Cell membrane</location>
        <topology evidence="1">Multi-pass membrane protein</topology>
    </subcellularLocation>
</comment>
<dbReference type="Pfam" id="PF21088">
    <property type="entry name" value="MS_channel_1st"/>
    <property type="match status" value="1"/>
</dbReference>
<feature type="domain" description="Mechanosensitive ion channel MscS C-terminal" evidence="9">
    <location>
        <begin position="255"/>
        <end position="337"/>
    </location>
</feature>
<keyword evidence="3" id="KW-1003">Cell membrane</keyword>
<evidence type="ECO:0000256" key="5">
    <source>
        <dbReference type="ARBA" id="ARBA00022989"/>
    </source>
</evidence>
<proteinExistence type="inferred from homology"/>
<dbReference type="Pfam" id="PF00924">
    <property type="entry name" value="MS_channel_2nd"/>
    <property type="match status" value="1"/>
</dbReference>
<name>A0A523UX94_UNCAE</name>
<evidence type="ECO:0000256" key="3">
    <source>
        <dbReference type="ARBA" id="ARBA00022475"/>
    </source>
</evidence>
<evidence type="ECO:0000256" key="1">
    <source>
        <dbReference type="ARBA" id="ARBA00004651"/>
    </source>
</evidence>
<dbReference type="InterPro" id="IPR011014">
    <property type="entry name" value="MscS_channel_TM-2"/>
</dbReference>
<sequence length="348" mass="39091">MSDILAKILVNPYARAVFAFAGFFIAAKITYFFLTHLVARLTRKTTTQLDDMILSRVKGPIYYLIILAGLSAALEVLPLVPVVKINLSRVVASIVIVISCYLAASIINLTVKAWFDQRKAILGKAKGQELIIISRKILNFIIFVLLFIFILKLWQIEVTPLIASLGIAGFILGFALKDIFANIFGGVALIADKSFKIGDFIKLDTGEMGEIIDIGLRSTRIKSFEEGNEIIVPNSTLVMSKITNYGRPMVNLKMVLKIGVAYGSDVGKVKEILLDCVTKLKETQKSPPPRVYFMEMADFSLNFRIVFWIRDFRDRFDIQDRVISSAYQELGIQGIKIPFPTRTIYMEK</sequence>
<dbReference type="Pfam" id="PF21082">
    <property type="entry name" value="MS_channel_3rd"/>
    <property type="match status" value="1"/>
</dbReference>
<dbReference type="Gene3D" id="1.10.287.1260">
    <property type="match status" value="1"/>
</dbReference>
<dbReference type="InterPro" id="IPR006685">
    <property type="entry name" value="MscS_channel_2nd"/>
</dbReference>
<dbReference type="InterPro" id="IPR023408">
    <property type="entry name" value="MscS_beta-dom_sf"/>
</dbReference>
<feature type="transmembrane region" description="Helical" evidence="7">
    <location>
        <begin position="16"/>
        <end position="39"/>
    </location>
</feature>
<evidence type="ECO:0000256" key="6">
    <source>
        <dbReference type="ARBA" id="ARBA00023136"/>
    </source>
</evidence>
<comment type="caution">
    <text evidence="11">The sequence shown here is derived from an EMBL/GenBank/DDBJ whole genome shotgun (WGS) entry which is preliminary data.</text>
</comment>
<evidence type="ECO:0000256" key="7">
    <source>
        <dbReference type="SAM" id="Phobius"/>
    </source>
</evidence>
<evidence type="ECO:0000313" key="12">
    <source>
        <dbReference type="Proteomes" id="UP000320679"/>
    </source>
</evidence>
<dbReference type="Gene3D" id="3.30.70.100">
    <property type="match status" value="1"/>
</dbReference>
<protein>
    <submittedName>
        <fullName evidence="11">Mechanosensitive ion channel family protein</fullName>
    </submittedName>
</protein>
<keyword evidence="5 7" id="KW-1133">Transmembrane helix</keyword>
<dbReference type="GO" id="GO:0005886">
    <property type="term" value="C:plasma membrane"/>
    <property type="evidence" value="ECO:0007669"/>
    <property type="project" value="UniProtKB-SubCell"/>
</dbReference>
<evidence type="ECO:0000259" key="8">
    <source>
        <dbReference type="Pfam" id="PF00924"/>
    </source>
</evidence>
<evidence type="ECO:0000313" key="11">
    <source>
        <dbReference type="EMBL" id="TET47155.1"/>
    </source>
</evidence>
<reference evidence="11 12" key="1">
    <citation type="submission" date="2019-03" db="EMBL/GenBank/DDBJ databases">
        <title>Metabolic potential of uncultured bacteria and archaea associated with petroleum seepage in deep-sea sediments.</title>
        <authorList>
            <person name="Dong X."/>
            <person name="Hubert C."/>
        </authorList>
    </citation>
    <scope>NUCLEOTIDE SEQUENCE [LARGE SCALE GENOMIC DNA]</scope>
    <source>
        <strain evidence="11">E29_bin78</strain>
    </source>
</reference>
<accession>A0A523UX94</accession>
<keyword evidence="4 7" id="KW-0812">Transmembrane</keyword>
<feature type="transmembrane region" description="Helical" evidence="7">
    <location>
        <begin position="60"/>
        <end position="80"/>
    </location>
</feature>
<dbReference type="AlphaFoldDB" id="A0A523UX94"/>
<dbReference type="InterPro" id="IPR011066">
    <property type="entry name" value="MscS_channel_C_sf"/>
</dbReference>
<dbReference type="SUPFAM" id="SSF82689">
    <property type="entry name" value="Mechanosensitive channel protein MscS (YggB), C-terminal domain"/>
    <property type="match status" value="1"/>
</dbReference>
<feature type="transmembrane region" description="Helical" evidence="7">
    <location>
        <begin position="161"/>
        <end position="191"/>
    </location>
</feature>
<organism evidence="11 12">
    <name type="scientific">Aerophobetes bacterium</name>
    <dbReference type="NCBI Taxonomy" id="2030807"/>
    <lineage>
        <taxon>Bacteria</taxon>
        <taxon>Candidatus Aerophobota</taxon>
    </lineage>
</organism>
<feature type="domain" description="Mechanosensitive ion channel MscS" evidence="8">
    <location>
        <begin position="178"/>
        <end position="246"/>
    </location>
</feature>
<comment type="similarity">
    <text evidence="2">Belongs to the MscS (TC 1.A.23) family.</text>
</comment>
<dbReference type="PANTHER" id="PTHR30221">
    <property type="entry name" value="SMALL-CONDUCTANCE MECHANOSENSITIVE CHANNEL"/>
    <property type="match status" value="1"/>
</dbReference>
<feature type="domain" description="Mechanosensitive ion channel transmembrane helices 2/3" evidence="10">
    <location>
        <begin position="136"/>
        <end position="177"/>
    </location>
</feature>
<evidence type="ECO:0000256" key="4">
    <source>
        <dbReference type="ARBA" id="ARBA00022692"/>
    </source>
</evidence>
<dbReference type="EMBL" id="SOJK01000101">
    <property type="protein sequence ID" value="TET47155.1"/>
    <property type="molecule type" value="Genomic_DNA"/>
</dbReference>
<evidence type="ECO:0000259" key="10">
    <source>
        <dbReference type="Pfam" id="PF21088"/>
    </source>
</evidence>